<reference evidence="2" key="1">
    <citation type="journal article" date="2023" name="Mol. Phylogenet. Evol.">
        <title>Genome-scale phylogeny and comparative genomics of the fungal order Sordariales.</title>
        <authorList>
            <person name="Hensen N."/>
            <person name="Bonometti L."/>
            <person name="Westerberg I."/>
            <person name="Brannstrom I.O."/>
            <person name="Guillou S."/>
            <person name="Cros-Aarteil S."/>
            <person name="Calhoun S."/>
            <person name="Haridas S."/>
            <person name="Kuo A."/>
            <person name="Mondo S."/>
            <person name="Pangilinan J."/>
            <person name="Riley R."/>
            <person name="LaButti K."/>
            <person name="Andreopoulos B."/>
            <person name="Lipzen A."/>
            <person name="Chen C."/>
            <person name="Yan M."/>
            <person name="Daum C."/>
            <person name="Ng V."/>
            <person name="Clum A."/>
            <person name="Steindorff A."/>
            <person name="Ohm R.A."/>
            <person name="Martin F."/>
            <person name="Silar P."/>
            <person name="Natvig D.O."/>
            <person name="Lalanne C."/>
            <person name="Gautier V."/>
            <person name="Ament-Velasquez S.L."/>
            <person name="Kruys A."/>
            <person name="Hutchinson M.I."/>
            <person name="Powell A.J."/>
            <person name="Barry K."/>
            <person name="Miller A.N."/>
            <person name="Grigoriev I.V."/>
            <person name="Debuchy R."/>
            <person name="Gladieux P."/>
            <person name="Hiltunen Thoren M."/>
            <person name="Johannesson H."/>
        </authorList>
    </citation>
    <scope>NUCLEOTIDE SEQUENCE</scope>
    <source>
        <strain evidence="2">CBS 508.74</strain>
    </source>
</reference>
<comment type="caution">
    <text evidence="2">The sequence shown here is derived from an EMBL/GenBank/DDBJ whole genome shotgun (WGS) entry which is preliminary data.</text>
</comment>
<dbReference type="EMBL" id="MU853377">
    <property type="protein sequence ID" value="KAK4107268.1"/>
    <property type="molecule type" value="Genomic_DNA"/>
</dbReference>
<sequence length="182" mass="20320">MRTFQMSYRRGEVLGNELSAFLEASGSQSDSHPLQVSRAPRAGPDAQLPFICRSTGGCECGPLSAPKGSSLYSNLPSDDYIRVLEVLPGVSPEVECRMHICRLPDDVYTYEALSYTWKLDDKKSDNVSDVLIRCNGYETAVGINLAAALRKVRECHTSRYIWVDALCINQKMKPRRAVRSEK</sequence>
<gene>
    <name evidence="2" type="ORF">N656DRAFT_518327</name>
</gene>
<name>A0AAN6QBT5_9PEZI</name>
<organism evidence="2 3">
    <name type="scientific">Canariomyces notabilis</name>
    <dbReference type="NCBI Taxonomy" id="2074819"/>
    <lineage>
        <taxon>Eukaryota</taxon>
        <taxon>Fungi</taxon>
        <taxon>Dikarya</taxon>
        <taxon>Ascomycota</taxon>
        <taxon>Pezizomycotina</taxon>
        <taxon>Sordariomycetes</taxon>
        <taxon>Sordariomycetidae</taxon>
        <taxon>Sordariales</taxon>
        <taxon>Chaetomiaceae</taxon>
        <taxon>Canariomyces</taxon>
    </lineage>
</organism>
<evidence type="ECO:0000313" key="3">
    <source>
        <dbReference type="Proteomes" id="UP001302812"/>
    </source>
</evidence>
<dbReference type="AlphaFoldDB" id="A0AAN6QBT5"/>
<dbReference type="InterPro" id="IPR052895">
    <property type="entry name" value="HetReg/Transcr_Mod"/>
</dbReference>
<evidence type="ECO:0000313" key="2">
    <source>
        <dbReference type="EMBL" id="KAK4107268.1"/>
    </source>
</evidence>
<proteinExistence type="predicted"/>
<dbReference type="Pfam" id="PF06985">
    <property type="entry name" value="HET"/>
    <property type="match status" value="1"/>
</dbReference>
<reference evidence="2" key="2">
    <citation type="submission" date="2023-05" db="EMBL/GenBank/DDBJ databases">
        <authorList>
            <consortium name="Lawrence Berkeley National Laboratory"/>
            <person name="Steindorff A."/>
            <person name="Hensen N."/>
            <person name="Bonometti L."/>
            <person name="Westerberg I."/>
            <person name="Brannstrom I.O."/>
            <person name="Guillou S."/>
            <person name="Cros-Aarteil S."/>
            <person name="Calhoun S."/>
            <person name="Haridas S."/>
            <person name="Kuo A."/>
            <person name="Mondo S."/>
            <person name="Pangilinan J."/>
            <person name="Riley R."/>
            <person name="Labutti K."/>
            <person name="Andreopoulos B."/>
            <person name="Lipzen A."/>
            <person name="Chen C."/>
            <person name="Yanf M."/>
            <person name="Daum C."/>
            <person name="Ng V."/>
            <person name="Clum A."/>
            <person name="Ohm R."/>
            <person name="Martin F."/>
            <person name="Silar P."/>
            <person name="Natvig D."/>
            <person name="Lalanne C."/>
            <person name="Gautier V."/>
            <person name="Ament-Velasquez S.L."/>
            <person name="Kruys A."/>
            <person name="Hutchinson M.I."/>
            <person name="Powell A.J."/>
            <person name="Barry K."/>
            <person name="Miller A.N."/>
            <person name="Grigoriev I.V."/>
            <person name="Debuchy R."/>
            <person name="Gladieux P."/>
            <person name="Thoren M.H."/>
            <person name="Johannesson H."/>
        </authorList>
    </citation>
    <scope>NUCLEOTIDE SEQUENCE</scope>
    <source>
        <strain evidence="2">CBS 508.74</strain>
    </source>
</reference>
<accession>A0AAN6QBT5</accession>
<keyword evidence="3" id="KW-1185">Reference proteome</keyword>
<dbReference type="RefSeq" id="XP_064664838.1">
    <property type="nucleotide sequence ID" value="XM_064809937.1"/>
</dbReference>
<dbReference type="InterPro" id="IPR010730">
    <property type="entry name" value="HET"/>
</dbReference>
<evidence type="ECO:0000259" key="1">
    <source>
        <dbReference type="Pfam" id="PF06985"/>
    </source>
</evidence>
<dbReference type="PANTHER" id="PTHR24148:SF64">
    <property type="entry name" value="HETEROKARYON INCOMPATIBILITY DOMAIN-CONTAINING PROTEIN"/>
    <property type="match status" value="1"/>
</dbReference>
<dbReference type="PANTHER" id="PTHR24148">
    <property type="entry name" value="ANKYRIN REPEAT DOMAIN-CONTAINING PROTEIN 39 HOMOLOG-RELATED"/>
    <property type="match status" value="1"/>
</dbReference>
<feature type="domain" description="Heterokaryon incompatibility" evidence="1">
    <location>
        <begin position="110"/>
        <end position="175"/>
    </location>
</feature>
<dbReference type="GeneID" id="89934061"/>
<protein>
    <recommendedName>
        <fullName evidence="1">Heterokaryon incompatibility domain-containing protein</fullName>
    </recommendedName>
</protein>
<dbReference type="Proteomes" id="UP001302812">
    <property type="component" value="Unassembled WGS sequence"/>
</dbReference>